<dbReference type="Proteomes" id="UP000240912">
    <property type="component" value="Unassembled WGS sequence"/>
</dbReference>
<proteinExistence type="predicted"/>
<gene>
    <name evidence="2" type="ORF">C7T94_15015</name>
</gene>
<dbReference type="Pfam" id="PF11738">
    <property type="entry name" value="DUF3298"/>
    <property type="match status" value="1"/>
</dbReference>
<dbReference type="OrthoDB" id="594879at2"/>
<reference evidence="2 3" key="1">
    <citation type="submission" date="2018-03" db="EMBL/GenBank/DDBJ databases">
        <authorList>
            <person name="Keele B.F."/>
        </authorList>
    </citation>
    <scope>NUCLEOTIDE SEQUENCE [LARGE SCALE GENOMIC DNA]</scope>
    <source>
        <strain evidence="2 3">YL28-9</strain>
    </source>
</reference>
<dbReference type="RefSeq" id="WP_107216236.1">
    <property type="nucleotide sequence ID" value="NZ_KZ686270.1"/>
</dbReference>
<dbReference type="InterPro" id="IPR021729">
    <property type="entry name" value="DUF3298"/>
</dbReference>
<accession>A0A2T3HI48</accession>
<keyword evidence="3" id="KW-1185">Reference proteome</keyword>
<dbReference type="PROSITE" id="PS51257">
    <property type="entry name" value="PROKAR_LIPOPROTEIN"/>
    <property type="match status" value="1"/>
</dbReference>
<dbReference type="Gene3D" id="3.90.640.20">
    <property type="entry name" value="Heat-shock cognate protein, ATPase"/>
    <property type="match status" value="1"/>
</dbReference>
<organism evidence="2 3">
    <name type="scientific">Pedobacter yulinensis</name>
    <dbReference type="NCBI Taxonomy" id="2126353"/>
    <lineage>
        <taxon>Bacteria</taxon>
        <taxon>Pseudomonadati</taxon>
        <taxon>Bacteroidota</taxon>
        <taxon>Sphingobacteriia</taxon>
        <taxon>Sphingobacteriales</taxon>
        <taxon>Sphingobacteriaceae</taxon>
        <taxon>Pedobacter</taxon>
    </lineage>
</organism>
<protein>
    <recommendedName>
        <fullName evidence="1">DUF3298 domain-containing protein</fullName>
    </recommendedName>
</protein>
<dbReference type="Gene3D" id="3.30.565.40">
    <property type="entry name" value="Fervidobacterium nodosum Rt17-B1 like"/>
    <property type="match status" value="1"/>
</dbReference>
<name>A0A2T3HI48_9SPHI</name>
<dbReference type="AlphaFoldDB" id="A0A2T3HI48"/>
<feature type="domain" description="DUF3298" evidence="1">
    <location>
        <begin position="299"/>
        <end position="367"/>
    </location>
</feature>
<comment type="caution">
    <text evidence="2">The sequence shown here is derived from an EMBL/GenBank/DDBJ whole genome shotgun (WGS) entry which is preliminary data.</text>
</comment>
<evidence type="ECO:0000313" key="2">
    <source>
        <dbReference type="EMBL" id="PST82114.1"/>
    </source>
</evidence>
<dbReference type="InterPro" id="IPR037126">
    <property type="entry name" value="PdaC/RsiV-like_sf"/>
</dbReference>
<dbReference type="EMBL" id="PYLS01000006">
    <property type="protein sequence ID" value="PST82114.1"/>
    <property type="molecule type" value="Genomic_DNA"/>
</dbReference>
<evidence type="ECO:0000313" key="3">
    <source>
        <dbReference type="Proteomes" id="UP000240912"/>
    </source>
</evidence>
<sequence>MKKRHIFFALMFPLAIASCRNPDKTKETATVKQAPAASTKPDSLFYKHLEGTIGGKPVVMDLMRTGQQTVGSYYYREVGIPIKLQFDSLNNEGALVISEMTWSNGGNRKSPQFTLKWAGKVFAGTWKDEDKGKSYPITLTETYANGSVPFRVVRVVDSVLAFPGRKNSPRAKAAIQVIVAEANANSRYVNTQVKELMRLQGSDWTEALRGSAKRFFSEYDTGISEEDLNDPAAMTATMNYESVENLGVRYNENNFLVFEALNYAYTGGAHGNHGITFSCFDLVSKKKLQLKDIVRMDSVSLQQVVEKRFRQQYGLAPDASLKSILFDDFLPANNNVYFNSKGIGFLYNPYEVAAYAAGELEVFVPYSDLRTFLAPAFKQRMRIP</sequence>
<evidence type="ECO:0000259" key="1">
    <source>
        <dbReference type="Pfam" id="PF11738"/>
    </source>
</evidence>